<keyword evidence="2" id="KW-1185">Reference proteome</keyword>
<dbReference type="InterPro" id="IPR023214">
    <property type="entry name" value="HAD_sf"/>
</dbReference>
<dbReference type="Pfam" id="PF13419">
    <property type="entry name" value="HAD_2"/>
    <property type="match status" value="1"/>
</dbReference>
<dbReference type="InterPro" id="IPR036412">
    <property type="entry name" value="HAD-like_sf"/>
</dbReference>
<dbReference type="SFLD" id="SFLDS00003">
    <property type="entry name" value="Haloacid_Dehalogenase"/>
    <property type="match status" value="1"/>
</dbReference>
<reference evidence="1" key="2">
    <citation type="submission" date="2020-09" db="EMBL/GenBank/DDBJ databases">
        <authorList>
            <person name="Sun Q."/>
            <person name="Sedlacek I."/>
        </authorList>
    </citation>
    <scope>NUCLEOTIDE SEQUENCE</scope>
    <source>
        <strain evidence="1">CCM 7905</strain>
    </source>
</reference>
<evidence type="ECO:0000313" key="1">
    <source>
        <dbReference type="EMBL" id="GGG23949.1"/>
    </source>
</evidence>
<dbReference type="GO" id="GO:0008967">
    <property type="term" value="F:phosphoglycolate phosphatase activity"/>
    <property type="evidence" value="ECO:0007669"/>
    <property type="project" value="TreeGrafter"/>
</dbReference>
<accession>A0A917G5J1</accession>
<dbReference type="PANTHER" id="PTHR43434:SF16">
    <property type="entry name" value="BLL8046 PROTEIN"/>
    <property type="match status" value="1"/>
</dbReference>
<gene>
    <name evidence="1" type="ORF">GCM10007304_42230</name>
</gene>
<evidence type="ECO:0000313" key="2">
    <source>
        <dbReference type="Proteomes" id="UP000654257"/>
    </source>
</evidence>
<dbReference type="GO" id="GO:0006281">
    <property type="term" value="P:DNA repair"/>
    <property type="evidence" value="ECO:0007669"/>
    <property type="project" value="TreeGrafter"/>
</dbReference>
<proteinExistence type="predicted"/>
<dbReference type="Gene3D" id="1.10.150.240">
    <property type="entry name" value="Putative phosphatase, domain 2"/>
    <property type="match status" value="1"/>
</dbReference>
<dbReference type="InterPro" id="IPR006439">
    <property type="entry name" value="HAD-SF_hydro_IA"/>
</dbReference>
<dbReference type="NCBIfam" id="TIGR01509">
    <property type="entry name" value="HAD-SF-IA-v3"/>
    <property type="match status" value="1"/>
</dbReference>
<dbReference type="RefSeq" id="WP_188546876.1">
    <property type="nucleotide sequence ID" value="NZ_BMCU01000005.1"/>
</dbReference>
<dbReference type="SFLD" id="SFLDG01135">
    <property type="entry name" value="C1.5.6:_HAD__Beta-PGM__Phospha"/>
    <property type="match status" value="1"/>
</dbReference>
<dbReference type="Gene3D" id="3.40.50.1000">
    <property type="entry name" value="HAD superfamily/HAD-like"/>
    <property type="match status" value="1"/>
</dbReference>
<sequence>MPSAALFDIDGTLVDSNYAHIGAWSRAFREAGRPVPSWRIHSCIGMDGSLLLEALVGSADSDEAQRAKDLHDEYYAESGKALQVLPGARELLSEVRSRGMTVVLATSAPENELAILRDLLEVEDIVSVVTSAEDAEVAKPRPDVVRTALERSGASAHEAVFIGDSIWDMKACTSAEVVGVGVRSGGIAESELLSAGAHSVFDDAADLLRRIDSSPLG</sequence>
<dbReference type="PANTHER" id="PTHR43434">
    <property type="entry name" value="PHOSPHOGLYCOLATE PHOSPHATASE"/>
    <property type="match status" value="1"/>
</dbReference>
<dbReference type="SUPFAM" id="SSF56784">
    <property type="entry name" value="HAD-like"/>
    <property type="match status" value="1"/>
</dbReference>
<reference evidence="1" key="1">
    <citation type="journal article" date="2014" name="Int. J. Syst. Evol. Microbiol.">
        <title>Complete genome sequence of Corynebacterium casei LMG S-19264T (=DSM 44701T), isolated from a smear-ripened cheese.</title>
        <authorList>
            <consortium name="US DOE Joint Genome Institute (JGI-PGF)"/>
            <person name="Walter F."/>
            <person name="Albersmeier A."/>
            <person name="Kalinowski J."/>
            <person name="Ruckert C."/>
        </authorList>
    </citation>
    <scope>NUCLEOTIDE SEQUENCE</scope>
    <source>
        <strain evidence="1">CCM 7905</strain>
    </source>
</reference>
<dbReference type="InterPro" id="IPR041492">
    <property type="entry name" value="HAD_2"/>
</dbReference>
<name>A0A917G5J1_9NOCA</name>
<dbReference type="AlphaFoldDB" id="A0A917G5J1"/>
<dbReference type="InterPro" id="IPR023198">
    <property type="entry name" value="PGP-like_dom2"/>
</dbReference>
<dbReference type="Proteomes" id="UP000654257">
    <property type="component" value="Unassembled WGS sequence"/>
</dbReference>
<dbReference type="PRINTS" id="PR00413">
    <property type="entry name" value="HADHALOGNASE"/>
</dbReference>
<dbReference type="InterPro" id="IPR050155">
    <property type="entry name" value="HAD-like_hydrolase_sf"/>
</dbReference>
<dbReference type="NCBIfam" id="TIGR01549">
    <property type="entry name" value="HAD-SF-IA-v1"/>
    <property type="match status" value="1"/>
</dbReference>
<organism evidence="1 2">
    <name type="scientific">Rhodococcoides trifolii</name>
    <dbReference type="NCBI Taxonomy" id="908250"/>
    <lineage>
        <taxon>Bacteria</taxon>
        <taxon>Bacillati</taxon>
        <taxon>Actinomycetota</taxon>
        <taxon>Actinomycetes</taxon>
        <taxon>Mycobacteriales</taxon>
        <taxon>Nocardiaceae</taxon>
        <taxon>Rhodococcoides</taxon>
    </lineage>
</organism>
<dbReference type="SFLD" id="SFLDG01129">
    <property type="entry name" value="C1.5:_HAD__Beta-PGM__Phosphata"/>
    <property type="match status" value="1"/>
</dbReference>
<dbReference type="GO" id="GO:0005829">
    <property type="term" value="C:cytosol"/>
    <property type="evidence" value="ECO:0007669"/>
    <property type="project" value="TreeGrafter"/>
</dbReference>
<protein>
    <submittedName>
        <fullName evidence="1">Haloacid dehalogenase</fullName>
    </submittedName>
</protein>
<comment type="caution">
    <text evidence="1">The sequence shown here is derived from an EMBL/GenBank/DDBJ whole genome shotgun (WGS) entry which is preliminary data.</text>
</comment>
<dbReference type="EMBL" id="BMCU01000005">
    <property type="protein sequence ID" value="GGG23949.1"/>
    <property type="molecule type" value="Genomic_DNA"/>
</dbReference>